<evidence type="ECO:0000256" key="8">
    <source>
        <dbReference type="SAM" id="MobiDB-lite"/>
    </source>
</evidence>
<dbReference type="InterPro" id="IPR015943">
    <property type="entry name" value="WD40/YVTN_repeat-like_dom_sf"/>
</dbReference>
<keyword evidence="3 11" id="KW-0132">Cell division</keyword>
<dbReference type="SUPFAM" id="SSF50978">
    <property type="entry name" value="WD40 repeat-like"/>
    <property type="match status" value="1"/>
</dbReference>
<dbReference type="Gene3D" id="2.130.10.10">
    <property type="entry name" value="YVTN repeat-like/Quinoprotein amine dehydrogenase"/>
    <property type="match status" value="1"/>
</dbReference>
<dbReference type="Proteomes" id="UP000694888">
    <property type="component" value="Unplaced"/>
</dbReference>
<dbReference type="PANTHER" id="PTHR19918:SF8">
    <property type="entry name" value="FI02843P"/>
    <property type="match status" value="1"/>
</dbReference>
<dbReference type="PANTHER" id="PTHR19918">
    <property type="entry name" value="CELL DIVISION CYCLE 20 CDC20 FIZZY -RELATED"/>
    <property type="match status" value="1"/>
</dbReference>
<organism evidence="10 12">
    <name type="scientific">Aplysia californica</name>
    <name type="common">California sea hare</name>
    <dbReference type="NCBI Taxonomy" id="6500"/>
    <lineage>
        <taxon>Eukaryota</taxon>
        <taxon>Metazoa</taxon>
        <taxon>Spiralia</taxon>
        <taxon>Lophotrochozoa</taxon>
        <taxon>Mollusca</taxon>
        <taxon>Gastropoda</taxon>
        <taxon>Heterobranchia</taxon>
        <taxon>Euthyneura</taxon>
        <taxon>Tectipleura</taxon>
        <taxon>Aplysiida</taxon>
        <taxon>Aplysioidea</taxon>
        <taxon>Aplysiidae</taxon>
        <taxon>Aplysia</taxon>
    </lineage>
</organism>
<dbReference type="InterPro" id="IPR036322">
    <property type="entry name" value="WD40_repeat_dom_sf"/>
</dbReference>
<proteinExistence type="inferred from homology"/>
<dbReference type="GeneID" id="101854906"/>
<dbReference type="RefSeq" id="XP_012944269.1">
    <property type="nucleotide sequence ID" value="XM_013088815.2"/>
</dbReference>
<feature type="repeat" description="WD" evidence="7">
    <location>
        <begin position="381"/>
        <end position="425"/>
    </location>
</feature>
<feature type="region of interest" description="Disordered" evidence="8">
    <location>
        <begin position="19"/>
        <end position="116"/>
    </location>
</feature>
<evidence type="ECO:0000256" key="2">
    <source>
        <dbReference type="ARBA" id="ARBA00022574"/>
    </source>
</evidence>
<feature type="repeat" description="WD" evidence="7">
    <location>
        <begin position="337"/>
        <end position="368"/>
    </location>
</feature>
<sequence>MAHFNFSKDIKEIVKMDGPLQSGPLMRWQRKAPPETLLRVHASDGGVSSPFKSKSKTPGKSVPTTTPGKGKTPKTPGNIGADGFSNVPKSGKKAKTPSAKTPSRMQGDRFIPDRSSTDMEYGHYAVMKRQEEDAQSSAGPDGDNFEYKEQLKDAMDVRERKILNFKTKAPQPKMTDVNNLHVLYSCSKSANRHAAASRHIPREPERVLDAPELMDDYYLNLLDWSKSNMFAVALGGTVFLWNPDNGTITELMELATQDDYFSSLAWVQDGAVLAVGVSTGLVQLWDTEQKKLLRSMTGHAARVGCLSWNQHILSSGSRTGSIHQHDVRVANHQVATLQHHTQEVCGLRWSPDGRHLASGGNDNIVNVWGERNSAGDPLHTFTSHQAAVKAIAWCPWQPYLLATGGGTADRHIRLWNVQSGSNIANTDTESQVCSILWSKEHKELISGHGYSLNHLRIWKYPTMTRVVDLVGHTSRILGMAMSPDGTTVASAAADETIRLWKCFDVKEATKKAQGKEEKTLTSDLQKICLR</sequence>
<evidence type="ECO:0000313" key="12">
    <source>
        <dbReference type="RefSeq" id="XP_012944269.1"/>
    </source>
</evidence>
<keyword evidence="10" id="KW-1185">Reference proteome</keyword>
<reference evidence="11 12" key="1">
    <citation type="submission" date="2025-05" db="UniProtKB">
        <authorList>
            <consortium name="RefSeq"/>
        </authorList>
    </citation>
    <scope>IDENTIFICATION</scope>
</reference>
<feature type="repeat" description="WD" evidence="7">
    <location>
        <begin position="254"/>
        <end position="295"/>
    </location>
</feature>
<keyword evidence="5" id="KW-0498">Mitosis</keyword>
<keyword evidence="4" id="KW-0677">Repeat</keyword>
<evidence type="ECO:0000256" key="3">
    <source>
        <dbReference type="ARBA" id="ARBA00022618"/>
    </source>
</evidence>
<evidence type="ECO:0000259" key="9">
    <source>
        <dbReference type="Pfam" id="PF24807"/>
    </source>
</evidence>
<dbReference type="RefSeq" id="XP_005109850.1">
    <property type="nucleotide sequence ID" value="XM_005109793.3"/>
</dbReference>
<evidence type="ECO:0000256" key="4">
    <source>
        <dbReference type="ARBA" id="ARBA00022737"/>
    </source>
</evidence>
<dbReference type="InterPro" id="IPR019775">
    <property type="entry name" value="WD40_repeat_CS"/>
</dbReference>
<accession>A0ABM1AB10</accession>
<evidence type="ECO:0000256" key="7">
    <source>
        <dbReference type="PROSITE-ProRule" id="PRU00221"/>
    </source>
</evidence>
<dbReference type="InterPro" id="IPR001680">
    <property type="entry name" value="WD40_rpt"/>
</dbReference>
<feature type="compositionally biased region" description="Basic and acidic residues" evidence="8">
    <location>
        <begin position="106"/>
        <end position="116"/>
    </location>
</feature>
<feature type="repeat" description="WD" evidence="7">
    <location>
        <begin position="469"/>
        <end position="501"/>
    </location>
</feature>
<keyword evidence="2 7" id="KW-0853">WD repeat</keyword>
<dbReference type="GO" id="GO:0051301">
    <property type="term" value="P:cell division"/>
    <property type="evidence" value="ECO:0007669"/>
    <property type="project" value="UniProtKB-KW"/>
</dbReference>
<dbReference type="SMART" id="SM00320">
    <property type="entry name" value="WD40"/>
    <property type="match status" value="7"/>
</dbReference>
<comment type="similarity">
    <text evidence="1">Belongs to the WD repeat CDC20/Fizzy family.</text>
</comment>
<evidence type="ECO:0000313" key="10">
    <source>
        <dbReference type="Proteomes" id="UP000694888"/>
    </source>
</evidence>
<dbReference type="InterPro" id="IPR056150">
    <property type="entry name" value="WD40_CDC20-Fz"/>
</dbReference>
<dbReference type="PROSITE" id="PS50082">
    <property type="entry name" value="WD_REPEATS_2"/>
    <property type="match status" value="4"/>
</dbReference>
<evidence type="ECO:0000256" key="1">
    <source>
        <dbReference type="ARBA" id="ARBA00006445"/>
    </source>
</evidence>
<dbReference type="InterPro" id="IPR033010">
    <property type="entry name" value="Cdc20/Fizzy"/>
</dbReference>
<dbReference type="Pfam" id="PF24807">
    <property type="entry name" value="WD40_CDC20-Fz"/>
    <property type="match status" value="1"/>
</dbReference>
<keyword evidence="6" id="KW-0131">Cell cycle</keyword>
<feature type="compositionally biased region" description="Low complexity" evidence="8">
    <location>
        <begin position="56"/>
        <end position="77"/>
    </location>
</feature>
<gene>
    <name evidence="11 12" type="primary">LOC101854906</name>
</gene>
<dbReference type="PROSITE" id="PS00678">
    <property type="entry name" value="WD_REPEATS_1"/>
    <property type="match status" value="1"/>
</dbReference>
<evidence type="ECO:0000256" key="6">
    <source>
        <dbReference type="ARBA" id="ARBA00023306"/>
    </source>
</evidence>
<dbReference type="CDD" id="cd00200">
    <property type="entry name" value="WD40"/>
    <property type="match status" value="1"/>
</dbReference>
<evidence type="ECO:0000256" key="5">
    <source>
        <dbReference type="ARBA" id="ARBA00022776"/>
    </source>
</evidence>
<protein>
    <submittedName>
        <fullName evidence="11 12">Cell division cycle protein 20 homolog</fullName>
    </submittedName>
</protein>
<evidence type="ECO:0000313" key="11">
    <source>
        <dbReference type="RefSeq" id="XP_005109850.1"/>
    </source>
</evidence>
<name>A0ABM1AB10_APLCA</name>
<dbReference type="PROSITE" id="PS50294">
    <property type="entry name" value="WD_REPEATS_REGION"/>
    <property type="match status" value="2"/>
</dbReference>
<feature type="domain" description="CDC20/Fizzy WD40" evidence="9">
    <location>
        <begin position="208"/>
        <end position="500"/>
    </location>
</feature>